<proteinExistence type="predicted"/>
<evidence type="ECO:0000313" key="1">
    <source>
        <dbReference type="EMBL" id="MBS6941557.1"/>
    </source>
</evidence>
<protein>
    <submittedName>
        <fullName evidence="1">Uncharacterized protein</fullName>
    </submittedName>
</protein>
<evidence type="ECO:0000313" key="2">
    <source>
        <dbReference type="Proteomes" id="UP000727506"/>
    </source>
</evidence>
<dbReference type="AlphaFoldDB" id="A0A943UUI8"/>
<sequence>MKETTIFILYLSFLISSKSNLLILVQHVSCRHRASQTYASAFDGGAEIEQGDYATPSCALSSRKHRETSFTQFHAIGIKVADMGFYEESHLRESMDSKRIMQAPRLFRSGRTAILSPA</sequence>
<name>A0A943UUI8_9ACTN</name>
<dbReference type="Proteomes" id="UP000727506">
    <property type="component" value="Unassembled WGS sequence"/>
</dbReference>
<reference evidence="1" key="1">
    <citation type="submission" date="2021-02" db="EMBL/GenBank/DDBJ databases">
        <title>Infant gut strain persistence is associated with maternal origin, phylogeny, and functional potential including surface adhesion and iron acquisition.</title>
        <authorList>
            <person name="Lou Y.C."/>
        </authorList>
    </citation>
    <scope>NUCLEOTIDE SEQUENCE</scope>
    <source>
        <strain evidence="1">L2_039_000G1_dasL2_039_000G1_concoct_11</strain>
    </source>
</reference>
<organism evidence="1 2">
    <name type="scientific">Slackia piriformis</name>
    <dbReference type="NCBI Taxonomy" id="626934"/>
    <lineage>
        <taxon>Bacteria</taxon>
        <taxon>Bacillati</taxon>
        <taxon>Actinomycetota</taxon>
        <taxon>Coriobacteriia</taxon>
        <taxon>Eggerthellales</taxon>
        <taxon>Eggerthellaceae</taxon>
        <taxon>Slackia</taxon>
    </lineage>
</organism>
<accession>A0A943UUI8</accession>
<comment type="caution">
    <text evidence="1">The sequence shown here is derived from an EMBL/GenBank/DDBJ whole genome shotgun (WGS) entry which is preliminary data.</text>
</comment>
<dbReference type="EMBL" id="JAGZSV010000221">
    <property type="protein sequence ID" value="MBS6941557.1"/>
    <property type="molecule type" value="Genomic_DNA"/>
</dbReference>
<gene>
    <name evidence="1" type="ORF">KH142_08850</name>
</gene>